<feature type="region of interest" description="Disordered" evidence="1">
    <location>
        <begin position="228"/>
        <end position="262"/>
    </location>
</feature>
<sequence>MSAPASDKKSDKKTVEDAQCGQERANNIPSVSRNKKTDKVGRAEAGRHEKNDDSSCTVGGETGVQKKSKKVRGCSKDSGATNTLACDQNSTACSSTSRDVTDSRRSTARCSGGSAKEKTTKASCNNSNDKGGFPTVVTATNSTVSDVGSQHEDKQTLSPKPPTVKRRKTIRKLPCIETSPKPPVLLDRLLDTMKAKSGVSNVPSVKTTTQLPVAQAMNGILPAVHAHSLGKQSATPKSSVSTPSLHDKKTGEPSTTKGLSPIADVTIKKEGNETCAPALKSPLLHAQQNASKEKRLSAGRKFSNEKENAAASRRMTSA</sequence>
<proteinExistence type="predicted"/>
<evidence type="ECO:0000313" key="2">
    <source>
        <dbReference type="EMBL" id="CCD17969.1"/>
    </source>
</evidence>
<evidence type="ECO:0000313" key="3">
    <source>
        <dbReference type="Proteomes" id="UP000009027"/>
    </source>
</evidence>
<reference evidence="2 3" key="1">
    <citation type="journal article" date="2012" name="Proc. Natl. Acad. Sci. U.S.A.">
        <title>Antigenic diversity is generated by distinct evolutionary mechanisms in African trypanosome species.</title>
        <authorList>
            <person name="Jackson A.P."/>
            <person name="Berry A."/>
            <person name="Aslett M."/>
            <person name="Allison H.C."/>
            <person name="Burton P."/>
            <person name="Vavrova-Anderson J."/>
            <person name="Brown R."/>
            <person name="Browne H."/>
            <person name="Corton N."/>
            <person name="Hauser H."/>
            <person name="Gamble J."/>
            <person name="Gilderthorp R."/>
            <person name="Marcello L."/>
            <person name="McQuillan J."/>
            <person name="Otto T.D."/>
            <person name="Quail M.A."/>
            <person name="Sanders M.J."/>
            <person name="van Tonder A."/>
            <person name="Ginger M.L."/>
            <person name="Field M.C."/>
            <person name="Barry J.D."/>
            <person name="Hertz-Fowler C."/>
            <person name="Berriman M."/>
        </authorList>
    </citation>
    <scope>NUCLEOTIDE SEQUENCE</scope>
    <source>
        <strain evidence="2 3">Y486</strain>
    </source>
</reference>
<accession>F9WKE9</accession>
<protein>
    <submittedName>
        <fullName evidence="2">Uncharacterized protein</fullName>
    </submittedName>
</protein>
<dbReference type="AlphaFoldDB" id="F9WKE9"/>
<feature type="compositionally biased region" description="Polar residues" evidence="1">
    <location>
        <begin position="137"/>
        <end position="148"/>
    </location>
</feature>
<feature type="compositionally biased region" description="Basic and acidic residues" evidence="1">
    <location>
        <begin position="35"/>
        <end position="53"/>
    </location>
</feature>
<organism evidence="2 3">
    <name type="scientific">Trypanosoma vivax (strain Y486)</name>
    <dbReference type="NCBI Taxonomy" id="1055687"/>
    <lineage>
        <taxon>Eukaryota</taxon>
        <taxon>Discoba</taxon>
        <taxon>Euglenozoa</taxon>
        <taxon>Kinetoplastea</taxon>
        <taxon>Metakinetoplastina</taxon>
        <taxon>Trypanosomatida</taxon>
        <taxon>Trypanosomatidae</taxon>
        <taxon>Trypanosoma</taxon>
        <taxon>Duttonella</taxon>
    </lineage>
</organism>
<feature type="compositionally biased region" description="Basic and acidic residues" evidence="1">
    <location>
        <begin position="291"/>
        <end position="308"/>
    </location>
</feature>
<dbReference type="EMBL" id="CAEX01000120">
    <property type="protein sequence ID" value="CCD17969.1"/>
    <property type="molecule type" value="Genomic_DNA"/>
</dbReference>
<keyword evidence="3" id="KW-1185">Reference proteome</keyword>
<feature type="compositionally biased region" description="Polar residues" evidence="1">
    <location>
        <begin position="78"/>
        <end position="93"/>
    </location>
</feature>
<name>F9WKE9_TRYVY</name>
<feature type="compositionally biased region" description="Polar residues" evidence="1">
    <location>
        <begin position="230"/>
        <end position="244"/>
    </location>
</feature>
<feature type="region of interest" description="Disordered" evidence="1">
    <location>
        <begin position="279"/>
        <end position="318"/>
    </location>
</feature>
<feature type="compositionally biased region" description="Basic and acidic residues" evidence="1">
    <location>
        <begin position="1"/>
        <end position="16"/>
    </location>
</feature>
<dbReference type="VEuPathDB" id="TriTrypDB:TvY486_0006040"/>
<feature type="region of interest" description="Disordered" evidence="1">
    <location>
        <begin position="1"/>
        <end position="181"/>
    </location>
</feature>
<feature type="non-terminal residue" evidence="2">
    <location>
        <position position="318"/>
    </location>
</feature>
<dbReference type="Proteomes" id="UP000009027">
    <property type="component" value="Unassembled WGS sequence"/>
</dbReference>
<evidence type="ECO:0000256" key="1">
    <source>
        <dbReference type="SAM" id="MobiDB-lite"/>
    </source>
</evidence>
<gene>
    <name evidence="2" type="ORF">TvY486_0006040</name>
</gene>